<dbReference type="Proteomes" id="UP001165080">
    <property type="component" value="Unassembled WGS sequence"/>
</dbReference>
<comment type="caution">
    <text evidence="1">The sequence shown here is derived from an EMBL/GenBank/DDBJ whole genome shotgun (WGS) entry which is preliminary data.</text>
</comment>
<gene>
    <name evidence="1" type="primary">PLEST003201</name>
    <name evidence="1" type="ORF">PLESTB_001176200</name>
</gene>
<keyword evidence="2" id="KW-1185">Reference proteome</keyword>
<protein>
    <submittedName>
        <fullName evidence="1">Uncharacterized protein</fullName>
    </submittedName>
</protein>
<sequence>MSSALAQRQWRQRAQTAVRRAVTAAKEARGRFQALSDGGDAALSDLANSALQLSHLAALRLPGPLAELVPDVRAAAAAKLARQLAARADGLQERVEGLRGAVEGLAGALGLLEEVPQDEPWMRNAAIFHTMPLPRVRQLLGKVYDMYRLEYDSKAAVAAALVGLVAGPVGAAEAADVADGVGGDIGRRRDVRGAAALAEISRQGGAAAKRLPDLYTTYMSVWMLSPYLEDEQADEALGALSEDMVSF</sequence>
<reference evidence="1 2" key="1">
    <citation type="journal article" date="2023" name="Commun. Biol.">
        <title>Reorganization of the ancestral sex-determining regions during the evolution of trioecy in Pleodorina starrii.</title>
        <authorList>
            <person name="Takahashi K."/>
            <person name="Suzuki S."/>
            <person name="Kawai-Toyooka H."/>
            <person name="Yamamoto K."/>
            <person name="Hamaji T."/>
            <person name="Ootsuki R."/>
            <person name="Yamaguchi H."/>
            <person name="Kawachi M."/>
            <person name="Higashiyama T."/>
            <person name="Nozaki H."/>
        </authorList>
    </citation>
    <scope>NUCLEOTIDE SEQUENCE [LARGE SCALE GENOMIC DNA]</scope>
    <source>
        <strain evidence="1 2">NIES-4479</strain>
    </source>
</reference>
<evidence type="ECO:0000313" key="2">
    <source>
        <dbReference type="Proteomes" id="UP001165080"/>
    </source>
</evidence>
<dbReference type="AlphaFoldDB" id="A0A9W6BRD0"/>
<dbReference type="PANTHER" id="PTHR15827">
    <property type="entry name" value="CYCLIN-DEPENDENT KINASE 2-INTERACTING PROTEIN"/>
    <property type="match status" value="1"/>
</dbReference>
<evidence type="ECO:0000313" key="1">
    <source>
        <dbReference type="EMBL" id="GLC57041.1"/>
    </source>
</evidence>
<dbReference type="OrthoDB" id="544984at2759"/>
<proteinExistence type="predicted"/>
<accession>A0A9W6BRD0</accession>
<dbReference type="EMBL" id="BRXU01000017">
    <property type="protein sequence ID" value="GLC57041.1"/>
    <property type="molecule type" value="Genomic_DNA"/>
</dbReference>
<dbReference type="PANTHER" id="PTHR15827:SF2">
    <property type="entry name" value="CYCLIN-DEPENDENT KINASE 2-INTERACTING PROTEIN"/>
    <property type="match status" value="1"/>
</dbReference>
<organism evidence="1 2">
    <name type="scientific">Pleodorina starrii</name>
    <dbReference type="NCBI Taxonomy" id="330485"/>
    <lineage>
        <taxon>Eukaryota</taxon>
        <taxon>Viridiplantae</taxon>
        <taxon>Chlorophyta</taxon>
        <taxon>core chlorophytes</taxon>
        <taxon>Chlorophyceae</taxon>
        <taxon>CS clade</taxon>
        <taxon>Chlamydomonadales</taxon>
        <taxon>Volvocaceae</taxon>
        <taxon>Pleodorina</taxon>
    </lineage>
</organism>
<name>A0A9W6BRD0_9CHLO</name>